<sequence length="353" mass="38581">MTIYQKFFVKGYRWLAVALLGAVLLSAASYFAMVGTYMLNSSWGAPFILSKTSPIVAQLTSQVLQARSQLDTLKVVLDGQKQARETLVQQKTALEGLIGRYETSLQVEKNSDVALAAQLGQLVVAKRQSDAQMLAAVKANHLLAKSVDKELAAGLITETMAATARTQIAQTATTLHAEQVSTVSLNGQVAAMNRGVKTIDGGAASPKALEGLARLSEMKSTLGEVNIKLAQLDAEVINKNREYRDLDNFLKKLTTSPYYVAANSEQDFHRYAFVPYENEDAAKVGSPVYACYFEVILCSQVGTIKAVTGTEERGRHPVFERDIRGFLVELEMTDMSAAKKHSLFFGSRPLLFL</sequence>
<comment type="caution">
    <text evidence="1">The sequence shown here is derived from an EMBL/GenBank/DDBJ whole genome shotgun (WGS) entry which is preliminary data.</text>
</comment>
<protein>
    <submittedName>
        <fullName evidence="1">Uncharacterized protein</fullName>
    </submittedName>
</protein>
<evidence type="ECO:0000313" key="1">
    <source>
        <dbReference type="EMBL" id="KVP98114.1"/>
    </source>
</evidence>
<proteinExistence type="predicted"/>
<dbReference type="RefSeq" id="WP_059954208.1">
    <property type="nucleotide sequence ID" value="NZ_LPBJ01000047.1"/>
</dbReference>
<name>A0AAW3MWB6_9BURK</name>
<dbReference type="Proteomes" id="UP000056453">
    <property type="component" value="Unassembled WGS sequence"/>
</dbReference>
<dbReference type="AlphaFoldDB" id="A0AAW3MWB6"/>
<organism evidence="1 2">
    <name type="scientific">Burkholderia ubonensis</name>
    <dbReference type="NCBI Taxonomy" id="101571"/>
    <lineage>
        <taxon>Bacteria</taxon>
        <taxon>Pseudomonadati</taxon>
        <taxon>Pseudomonadota</taxon>
        <taxon>Betaproteobacteria</taxon>
        <taxon>Burkholderiales</taxon>
        <taxon>Burkholderiaceae</taxon>
        <taxon>Burkholderia</taxon>
        <taxon>Burkholderia cepacia complex</taxon>
    </lineage>
</organism>
<accession>A0AAW3MWB6</accession>
<dbReference type="EMBL" id="LPBJ01000047">
    <property type="protein sequence ID" value="KVP98114.1"/>
    <property type="molecule type" value="Genomic_DNA"/>
</dbReference>
<gene>
    <name evidence="1" type="ORF">WJ96_05960</name>
</gene>
<evidence type="ECO:0000313" key="2">
    <source>
        <dbReference type="Proteomes" id="UP000056453"/>
    </source>
</evidence>
<keyword evidence="2" id="KW-1185">Reference proteome</keyword>
<reference evidence="1 2" key="1">
    <citation type="submission" date="2015-11" db="EMBL/GenBank/DDBJ databases">
        <title>Expanding the genomic diversity of Burkholderia species for the development of highly accurate diagnostics.</title>
        <authorList>
            <person name="Sahl J."/>
            <person name="Keim P."/>
            <person name="Wagner D."/>
        </authorList>
    </citation>
    <scope>NUCLEOTIDE SEQUENCE [LARGE SCALE GENOMIC DNA]</scope>
    <source>
        <strain evidence="1 2">MSMB1808WGS</strain>
    </source>
</reference>